<proteinExistence type="predicted"/>
<reference evidence="4" key="1">
    <citation type="journal article" date="2017" name="Nat. Commun.">
        <title>The asparagus genome sheds light on the origin and evolution of a young Y chromosome.</title>
        <authorList>
            <person name="Harkess A."/>
            <person name="Zhou J."/>
            <person name="Xu C."/>
            <person name="Bowers J.E."/>
            <person name="Van der Hulst R."/>
            <person name="Ayyampalayam S."/>
            <person name="Mercati F."/>
            <person name="Riccardi P."/>
            <person name="McKain M.R."/>
            <person name="Kakrana A."/>
            <person name="Tang H."/>
            <person name="Ray J."/>
            <person name="Groenendijk J."/>
            <person name="Arikit S."/>
            <person name="Mathioni S.M."/>
            <person name="Nakano M."/>
            <person name="Shan H."/>
            <person name="Telgmann-Rauber A."/>
            <person name="Kanno A."/>
            <person name="Yue Z."/>
            <person name="Chen H."/>
            <person name="Li W."/>
            <person name="Chen Y."/>
            <person name="Xu X."/>
            <person name="Zhang Y."/>
            <person name="Luo S."/>
            <person name="Chen H."/>
            <person name="Gao J."/>
            <person name="Mao Z."/>
            <person name="Pires J.C."/>
            <person name="Luo M."/>
            <person name="Kudrna D."/>
            <person name="Wing R.A."/>
            <person name="Meyers B.C."/>
            <person name="Yi K."/>
            <person name="Kong H."/>
            <person name="Lavrijsen P."/>
            <person name="Sunseri F."/>
            <person name="Falavigna A."/>
            <person name="Ye Y."/>
            <person name="Leebens-Mack J.H."/>
            <person name="Chen G."/>
        </authorList>
    </citation>
    <scope>NUCLEOTIDE SEQUENCE [LARGE SCALE GENOMIC DNA]</scope>
    <source>
        <strain evidence="4">cv. DH0086</strain>
    </source>
</reference>
<keyword evidence="2" id="KW-0812">Transmembrane</keyword>
<keyword evidence="2" id="KW-0472">Membrane</keyword>
<evidence type="ECO:0000313" key="3">
    <source>
        <dbReference type="EMBL" id="ONK69127.1"/>
    </source>
</evidence>
<keyword evidence="4" id="KW-1185">Reference proteome</keyword>
<protein>
    <submittedName>
        <fullName evidence="3">Uncharacterized protein</fullName>
    </submittedName>
</protein>
<feature type="transmembrane region" description="Helical" evidence="2">
    <location>
        <begin position="6"/>
        <end position="28"/>
    </location>
</feature>
<sequence length="103" mass="11699">MEFSSITSSSFFLFFYFYVFIILIIIIIDIEALSPIYMEATSTSQKTCTHTSEKRGGAKGGGKKITKKKSKNKIQPSDNLGNRHLVLQSCLCEVLRFFFDENV</sequence>
<dbReference type="Proteomes" id="UP000243459">
    <property type="component" value="Chromosome 5"/>
</dbReference>
<dbReference type="EMBL" id="CM007385">
    <property type="protein sequence ID" value="ONK69127.1"/>
    <property type="molecule type" value="Genomic_DNA"/>
</dbReference>
<dbReference type="AlphaFoldDB" id="A0A5P1EVD6"/>
<evidence type="ECO:0000313" key="4">
    <source>
        <dbReference type="Proteomes" id="UP000243459"/>
    </source>
</evidence>
<dbReference type="Gramene" id="ONK69127">
    <property type="protein sequence ID" value="ONK69127"/>
    <property type="gene ID" value="A4U43_C05F19630"/>
</dbReference>
<gene>
    <name evidence="3" type="ORF">A4U43_C05F19630</name>
</gene>
<evidence type="ECO:0000256" key="2">
    <source>
        <dbReference type="SAM" id="Phobius"/>
    </source>
</evidence>
<name>A0A5P1EVD6_ASPOF</name>
<evidence type="ECO:0000256" key="1">
    <source>
        <dbReference type="SAM" id="MobiDB-lite"/>
    </source>
</evidence>
<organism evidence="3 4">
    <name type="scientific">Asparagus officinalis</name>
    <name type="common">Garden asparagus</name>
    <dbReference type="NCBI Taxonomy" id="4686"/>
    <lineage>
        <taxon>Eukaryota</taxon>
        <taxon>Viridiplantae</taxon>
        <taxon>Streptophyta</taxon>
        <taxon>Embryophyta</taxon>
        <taxon>Tracheophyta</taxon>
        <taxon>Spermatophyta</taxon>
        <taxon>Magnoliopsida</taxon>
        <taxon>Liliopsida</taxon>
        <taxon>Asparagales</taxon>
        <taxon>Asparagaceae</taxon>
        <taxon>Asparagoideae</taxon>
        <taxon>Asparagus</taxon>
    </lineage>
</organism>
<accession>A0A5P1EVD6</accession>
<feature type="region of interest" description="Disordered" evidence="1">
    <location>
        <begin position="48"/>
        <end position="78"/>
    </location>
</feature>
<feature type="compositionally biased region" description="Basic residues" evidence="1">
    <location>
        <begin position="61"/>
        <end position="72"/>
    </location>
</feature>
<keyword evidence="2" id="KW-1133">Transmembrane helix</keyword>